<dbReference type="Pfam" id="PF02625">
    <property type="entry name" value="XdhC_CoxI"/>
    <property type="match status" value="1"/>
</dbReference>
<dbReference type="Pfam" id="PF13478">
    <property type="entry name" value="XdhC_C"/>
    <property type="match status" value="1"/>
</dbReference>
<dbReference type="InterPro" id="IPR052698">
    <property type="entry name" value="MoCofactor_Util/Proc"/>
</dbReference>
<dbReference type="OrthoDB" id="61481at2"/>
<dbReference type="AlphaFoldDB" id="A0A4D7BGT8"/>
<gene>
    <name evidence="3" type="primary">xdhC</name>
    <name evidence="3" type="ORF">E8M01_31610</name>
</gene>
<dbReference type="KEGG" id="pstg:E8M01_31610"/>
<keyword evidence="4" id="KW-1185">Reference proteome</keyword>
<dbReference type="InterPro" id="IPR003777">
    <property type="entry name" value="XdhC_CoxI"/>
</dbReference>
<protein>
    <submittedName>
        <fullName evidence="3">Xanthine dehydrogenase accessory protein XdhC</fullName>
    </submittedName>
</protein>
<reference evidence="3 4" key="1">
    <citation type="submission" date="2019-04" db="EMBL/GenBank/DDBJ databases">
        <title>Phreatobacter aquaticus sp. nov.</title>
        <authorList>
            <person name="Choi A."/>
        </authorList>
    </citation>
    <scope>NUCLEOTIDE SEQUENCE [LARGE SCALE GENOMIC DNA]</scope>
    <source>
        <strain evidence="3 4">KCTC 52518</strain>
    </source>
</reference>
<evidence type="ECO:0000259" key="1">
    <source>
        <dbReference type="Pfam" id="PF02625"/>
    </source>
</evidence>
<accession>A0A4D7BGT8</accession>
<evidence type="ECO:0000259" key="2">
    <source>
        <dbReference type="Pfam" id="PF13478"/>
    </source>
</evidence>
<dbReference type="EMBL" id="CP039690">
    <property type="protein sequence ID" value="QCI68376.1"/>
    <property type="molecule type" value="Genomic_DNA"/>
</dbReference>
<evidence type="ECO:0000313" key="4">
    <source>
        <dbReference type="Proteomes" id="UP000298781"/>
    </source>
</evidence>
<proteinExistence type="predicted"/>
<dbReference type="InterPro" id="IPR014308">
    <property type="entry name" value="Xanthine_DH_XdhC"/>
</dbReference>
<sequence length="323" mass="33521">MEIWPRIEAMIKAHGSCALVSLVAARGSTPREAGARMIVRPDGAFHGTIGGGALEWQALARAQAVLAQAERSTVTIDQALGPDLGQCCGGHVRLTIEAFDVSDLAEIGLLAAAERAGPFSVAVRRDPGGRTIRRMVEPEVGEGPAIANRDIESFGERPPTILLFGAGHVGRALVLALAPLPFRVVWCDERPGAFPAPIPGHVEPTAGPARAVLAKAGAGVQVLVMTHSHQLDLDIVAAALTHAGVAGVGLIGSATKRARFAKRLAEMGVPAQRIRALRCPIGMAGISGKEPAVIAASIAAECLILREALAAPGHTRLHARRPA</sequence>
<dbReference type="Proteomes" id="UP000298781">
    <property type="component" value="Chromosome"/>
</dbReference>
<dbReference type="Gene3D" id="3.40.50.720">
    <property type="entry name" value="NAD(P)-binding Rossmann-like Domain"/>
    <property type="match status" value="1"/>
</dbReference>
<organism evidence="3 4">
    <name type="scientific">Phreatobacter stygius</name>
    <dbReference type="NCBI Taxonomy" id="1940610"/>
    <lineage>
        <taxon>Bacteria</taxon>
        <taxon>Pseudomonadati</taxon>
        <taxon>Pseudomonadota</taxon>
        <taxon>Alphaproteobacteria</taxon>
        <taxon>Hyphomicrobiales</taxon>
        <taxon>Phreatobacteraceae</taxon>
        <taxon>Phreatobacter</taxon>
    </lineage>
</organism>
<dbReference type="PANTHER" id="PTHR30388:SF6">
    <property type="entry name" value="XANTHINE DEHYDROGENASE SUBUNIT A-RELATED"/>
    <property type="match status" value="1"/>
</dbReference>
<feature type="domain" description="XdhC Rossmann" evidence="2">
    <location>
        <begin position="162"/>
        <end position="302"/>
    </location>
</feature>
<dbReference type="InterPro" id="IPR027051">
    <property type="entry name" value="XdhC_Rossmann_dom"/>
</dbReference>
<evidence type="ECO:0000313" key="3">
    <source>
        <dbReference type="EMBL" id="QCI68376.1"/>
    </source>
</evidence>
<name>A0A4D7BGT8_9HYPH</name>
<dbReference type="RefSeq" id="WP_136963795.1">
    <property type="nucleotide sequence ID" value="NZ_CP039690.1"/>
</dbReference>
<dbReference type="NCBIfam" id="TIGR02964">
    <property type="entry name" value="xanthine_xdhC"/>
    <property type="match status" value="1"/>
</dbReference>
<feature type="domain" description="XdhC- CoxI" evidence="1">
    <location>
        <begin position="11"/>
        <end position="76"/>
    </location>
</feature>
<dbReference type="PANTHER" id="PTHR30388">
    <property type="entry name" value="ALDEHYDE OXIDOREDUCTASE MOLYBDENUM COFACTOR ASSEMBLY PROTEIN"/>
    <property type="match status" value="1"/>
</dbReference>